<dbReference type="HAMAP" id="MF_03055">
    <property type="entry name" value="tRNA_methyltr_TrmB_euk"/>
    <property type="match status" value="1"/>
</dbReference>
<keyword evidence="6 9" id="KW-0819">tRNA processing</keyword>
<keyword evidence="4 9" id="KW-0808">Transferase</keyword>
<dbReference type="EC" id="2.1.1.33" evidence="9"/>
<comment type="catalytic activity">
    <reaction evidence="1 9">
        <text>guanosine(46) in tRNA + S-adenosyl-L-methionine = N(7)-methylguanosine(46) in tRNA + S-adenosyl-L-homocysteine</text>
        <dbReference type="Rhea" id="RHEA:42708"/>
        <dbReference type="Rhea" id="RHEA-COMP:10188"/>
        <dbReference type="Rhea" id="RHEA-COMP:10189"/>
        <dbReference type="ChEBI" id="CHEBI:57856"/>
        <dbReference type="ChEBI" id="CHEBI:59789"/>
        <dbReference type="ChEBI" id="CHEBI:74269"/>
        <dbReference type="ChEBI" id="CHEBI:74480"/>
        <dbReference type="EC" id="2.1.1.33"/>
    </reaction>
</comment>
<dbReference type="Gene3D" id="3.40.50.150">
    <property type="entry name" value="Vaccinia Virus protein VP39"/>
    <property type="match status" value="1"/>
</dbReference>
<keyword evidence="12" id="KW-1185">Reference proteome</keyword>
<evidence type="ECO:0000256" key="1">
    <source>
        <dbReference type="ARBA" id="ARBA00000142"/>
    </source>
</evidence>
<comment type="caution">
    <text evidence="11">The sequence shown here is derived from an EMBL/GenBank/DDBJ whole genome shotgun (WGS) entry which is preliminary data.</text>
</comment>
<dbReference type="EMBL" id="JPQZ01000001">
    <property type="protein sequence ID" value="KKO76677.1"/>
    <property type="molecule type" value="Genomic_DNA"/>
</dbReference>
<keyword evidence="8 9" id="KW-0539">Nucleus</keyword>
<dbReference type="GO" id="GO:0008176">
    <property type="term" value="F:tRNA (guanine(46)-N7)-methyltransferase activity"/>
    <property type="evidence" value="ECO:0007669"/>
    <property type="project" value="UniProtKB-UniRule"/>
</dbReference>
<dbReference type="InterPro" id="IPR029063">
    <property type="entry name" value="SAM-dependent_MTases_sf"/>
</dbReference>
<comment type="pathway">
    <text evidence="9">tRNA modification; N(7)-methylguanine-tRNA biosynthesis.</text>
</comment>
<dbReference type="AlphaFoldDB" id="A0A0F9YW72"/>
<dbReference type="PANTHER" id="PTHR23417:SF16">
    <property type="entry name" value="TRNA (GUANINE-N(7)-)-METHYLTRANSFERASE"/>
    <property type="match status" value="1"/>
</dbReference>
<dbReference type="Proteomes" id="UP000034350">
    <property type="component" value="Unassembled WGS sequence"/>
</dbReference>
<accession>A0A0F9YW72</accession>
<evidence type="ECO:0000256" key="4">
    <source>
        <dbReference type="ARBA" id="ARBA00022679"/>
    </source>
</evidence>
<evidence type="ECO:0000256" key="9">
    <source>
        <dbReference type="HAMAP-Rule" id="MF_03055"/>
    </source>
</evidence>
<comment type="subcellular location">
    <subcellularLocation>
        <location evidence="9">Nucleus</location>
    </subcellularLocation>
</comment>
<evidence type="ECO:0000313" key="12">
    <source>
        <dbReference type="Proteomes" id="UP000034350"/>
    </source>
</evidence>
<dbReference type="PROSITE" id="PS51625">
    <property type="entry name" value="SAM_MT_TRMB"/>
    <property type="match status" value="1"/>
</dbReference>
<dbReference type="VEuPathDB" id="MicrosporidiaDB:G9O61_00g002220"/>
<evidence type="ECO:0000256" key="7">
    <source>
        <dbReference type="ARBA" id="ARBA00022884"/>
    </source>
</evidence>
<evidence type="ECO:0000256" key="2">
    <source>
        <dbReference type="ARBA" id="ARBA00022555"/>
    </source>
</evidence>
<feature type="active site" evidence="9">
    <location>
        <position position="120"/>
    </location>
</feature>
<feature type="region of interest" description="Disordered" evidence="10">
    <location>
        <begin position="1"/>
        <end position="25"/>
    </location>
</feature>
<dbReference type="NCBIfam" id="TIGR00091">
    <property type="entry name" value="tRNA (guanosine(46)-N7)-methyltransferase TrmB"/>
    <property type="match status" value="1"/>
</dbReference>
<dbReference type="OMA" id="LPNYFAK"/>
<feature type="binding site" evidence="9">
    <location>
        <position position="51"/>
    </location>
    <ligand>
        <name>S-adenosyl-L-methionine</name>
        <dbReference type="ChEBI" id="CHEBI:59789"/>
    </ligand>
</feature>
<dbReference type="GO" id="GO:0000049">
    <property type="term" value="F:tRNA binding"/>
    <property type="evidence" value="ECO:0007669"/>
    <property type="project" value="UniProtKB-UniRule"/>
</dbReference>
<dbReference type="GO" id="GO:0043527">
    <property type="term" value="C:tRNA methyltransferase complex"/>
    <property type="evidence" value="ECO:0007669"/>
    <property type="project" value="TreeGrafter"/>
</dbReference>
<dbReference type="VEuPathDB" id="MicrosporidiaDB:NCER_100090"/>
<evidence type="ECO:0000256" key="5">
    <source>
        <dbReference type="ARBA" id="ARBA00022691"/>
    </source>
</evidence>
<dbReference type="PANTHER" id="PTHR23417">
    <property type="entry name" value="3-DEOXY-D-MANNO-OCTULOSONIC-ACID TRANSFERASE/TRNA GUANINE-N 7 - -METHYLTRANSFERASE"/>
    <property type="match status" value="1"/>
</dbReference>
<feature type="binding site" evidence="9">
    <location>
        <begin position="97"/>
        <end position="98"/>
    </location>
    <ligand>
        <name>S-adenosyl-L-methionine</name>
        <dbReference type="ChEBI" id="CHEBI:59789"/>
    </ligand>
</feature>
<feature type="compositionally biased region" description="Basic and acidic residues" evidence="10">
    <location>
        <begin position="1"/>
        <end position="23"/>
    </location>
</feature>
<feature type="binding site" evidence="9">
    <location>
        <begin position="70"/>
        <end position="71"/>
    </location>
    <ligand>
        <name>S-adenosyl-L-methionine</name>
        <dbReference type="ChEBI" id="CHEBI:59789"/>
    </ligand>
</feature>
<sequence>MNKNISKRDYRQRAHSNPFKDTDITIPTSPDSINWLEYFKNGQPPSFLDVGCGYGKFLMLENQNNILGLEIRDKVYRYVRDRINKDSLDNCAIMKTNALLFLPNICHKLSIEKIFILFPDPHFKKRKQKGRVICKQMMHIYAYILRERGRLYISTDVIALFNDMKDVIKKSGLFKEIEDPEDIYFERTLKETDEALRAGIKTGQIFACIFEKIN</sequence>
<comment type="similarity">
    <text evidence="9">Belongs to the class I-like SAM-binding methyltransferase superfamily. TrmB family.</text>
</comment>
<evidence type="ECO:0000256" key="6">
    <source>
        <dbReference type="ARBA" id="ARBA00022694"/>
    </source>
</evidence>
<keyword evidence="3 9" id="KW-0489">Methyltransferase</keyword>
<evidence type="ECO:0000313" key="11">
    <source>
        <dbReference type="EMBL" id="KKO76677.1"/>
    </source>
</evidence>
<comment type="subunit">
    <text evidence="9">Forms a complex with TRM82.</text>
</comment>
<name>A0A0F9YW72_9MICR</name>
<dbReference type="InterPro" id="IPR025763">
    <property type="entry name" value="Trm8_euk"/>
</dbReference>
<dbReference type="SUPFAM" id="SSF53335">
    <property type="entry name" value="S-adenosyl-L-methionine-dependent methyltransferases"/>
    <property type="match status" value="1"/>
</dbReference>
<dbReference type="Pfam" id="PF02390">
    <property type="entry name" value="Methyltransf_4"/>
    <property type="match status" value="1"/>
</dbReference>
<keyword evidence="7 9" id="KW-0694">RNA-binding</keyword>
<protein>
    <recommendedName>
        <fullName evidence="9">tRNA (guanine-N(7)-)-methyltransferase</fullName>
        <ecNumber evidence="9">2.1.1.33</ecNumber>
    </recommendedName>
    <alternativeName>
        <fullName evidence="9">Transfer RNA methyltransferase 8</fullName>
    </alternativeName>
    <alternativeName>
        <fullName evidence="9">tRNA (guanine(46)-N(7))-methyltransferase</fullName>
    </alternativeName>
    <alternativeName>
        <fullName evidence="9">tRNA(m7G46)-methyltransferase</fullName>
    </alternativeName>
</protein>
<proteinExistence type="inferred from homology"/>
<dbReference type="UniPathway" id="UPA00989"/>
<gene>
    <name evidence="9" type="primary">TRM8</name>
    <name evidence="11" type="ORF">AAJ76_1000118784</name>
</gene>
<evidence type="ECO:0000256" key="8">
    <source>
        <dbReference type="ARBA" id="ARBA00023242"/>
    </source>
</evidence>
<dbReference type="InterPro" id="IPR003358">
    <property type="entry name" value="tRNA_(Gua-N-7)_MeTrfase_Trmb"/>
</dbReference>
<evidence type="ECO:0000256" key="10">
    <source>
        <dbReference type="SAM" id="MobiDB-lite"/>
    </source>
</evidence>
<keyword evidence="2 9" id="KW-0820">tRNA-binding</keyword>
<keyword evidence="5 9" id="KW-0949">S-adenosyl-L-methionine</keyword>
<dbReference type="VEuPathDB" id="MicrosporidiaDB:AAJ76_1000118784"/>
<dbReference type="OrthoDB" id="47276at2759"/>
<organism evidence="11 12">
    <name type="scientific">Vairimorpha ceranae</name>
    <dbReference type="NCBI Taxonomy" id="40302"/>
    <lineage>
        <taxon>Eukaryota</taxon>
        <taxon>Fungi</taxon>
        <taxon>Fungi incertae sedis</taxon>
        <taxon>Microsporidia</taxon>
        <taxon>Nosematidae</taxon>
        <taxon>Vairimorpha</taxon>
    </lineage>
</organism>
<feature type="binding site" evidence="9">
    <location>
        <position position="117"/>
    </location>
    <ligand>
        <name>S-adenosyl-L-methionine</name>
        <dbReference type="ChEBI" id="CHEBI:59789"/>
    </ligand>
</feature>
<comment type="function">
    <text evidence="9">Catalyzes the formation of N(7)-methylguanine at position 46 (m7G46) in tRNA.</text>
</comment>
<evidence type="ECO:0000256" key="3">
    <source>
        <dbReference type="ARBA" id="ARBA00022603"/>
    </source>
</evidence>
<feature type="binding site" evidence="9">
    <location>
        <begin position="192"/>
        <end position="194"/>
    </location>
    <ligand>
        <name>S-adenosyl-L-methionine</name>
        <dbReference type="ChEBI" id="CHEBI:59789"/>
    </ligand>
</feature>
<reference evidence="11 12" key="1">
    <citation type="journal article" date="2015" name="Environ. Microbiol.">
        <title>Genome analyses suggest the presence of polyploidy and recent human-driven expansions in eight global populations of the honeybee pathogen Nosema ceranae.</title>
        <authorList>
            <person name="Pelin A."/>
            <person name="Selman M."/>
            <person name="Aris-Brosou S."/>
            <person name="Farinelli L."/>
            <person name="Corradi N."/>
        </authorList>
    </citation>
    <scope>NUCLEOTIDE SEQUENCE [LARGE SCALE GENOMIC DNA]</scope>
    <source>
        <strain evidence="11 12">PA08 1199</strain>
    </source>
</reference>
<dbReference type="GO" id="GO:0005634">
    <property type="term" value="C:nucleus"/>
    <property type="evidence" value="ECO:0007669"/>
    <property type="project" value="UniProtKB-SubCell"/>
</dbReference>